<dbReference type="SUPFAM" id="SSF57701">
    <property type="entry name" value="Zn2/Cys6 DNA-binding domain"/>
    <property type="match status" value="1"/>
</dbReference>
<dbReference type="SMART" id="SM00066">
    <property type="entry name" value="GAL4"/>
    <property type="match status" value="1"/>
</dbReference>
<dbReference type="GeneID" id="64972371"/>
<dbReference type="GO" id="GO:0008270">
    <property type="term" value="F:zinc ion binding"/>
    <property type="evidence" value="ECO:0007669"/>
    <property type="project" value="InterPro"/>
</dbReference>
<evidence type="ECO:0000256" key="5">
    <source>
        <dbReference type="SAM" id="MobiDB-lite"/>
    </source>
</evidence>
<dbReference type="OrthoDB" id="4475584at2759"/>
<dbReference type="InterPro" id="IPR001138">
    <property type="entry name" value="Zn2Cys6_DnaBD"/>
</dbReference>
<evidence type="ECO:0000313" key="8">
    <source>
        <dbReference type="Proteomes" id="UP000654913"/>
    </source>
</evidence>
<feature type="compositionally biased region" description="Basic and acidic residues" evidence="5">
    <location>
        <begin position="152"/>
        <end position="171"/>
    </location>
</feature>
<dbReference type="PANTHER" id="PTHR37534">
    <property type="entry name" value="TRANSCRIPTIONAL ACTIVATOR PROTEIN UGA3"/>
    <property type="match status" value="1"/>
</dbReference>
<dbReference type="KEGG" id="apuu:APUU_30591A"/>
<organism evidence="7 8">
    <name type="scientific">Aspergillus puulaauensis</name>
    <dbReference type="NCBI Taxonomy" id="1220207"/>
    <lineage>
        <taxon>Eukaryota</taxon>
        <taxon>Fungi</taxon>
        <taxon>Dikarya</taxon>
        <taxon>Ascomycota</taxon>
        <taxon>Pezizomycotina</taxon>
        <taxon>Eurotiomycetes</taxon>
        <taxon>Eurotiomycetidae</taxon>
        <taxon>Eurotiales</taxon>
        <taxon>Aspergillaceae</taxon>
        <taxon>Aspergillus</taxon>
    </lineage>
</organism>
<proteinExistence type="predicted"/>
<dbReference type="EMBL" id="AP024445">
    <property type="protein sequence ID" value="BCS22366.1"/>
    <property type="molecule type" value="Genomic_DNA"/>
</dbReference>
<dbReference type="AlphaFoldDB" id="A0A7R7XIY8"/>
<dbReference type="PANTHER" id="PTHR37534:SF24">
    <property type="entry name" value="MISCELLANEOUS ZN(II)2CYS6 TRANSCRIPTION FACTOR (EUROFUNG)-RELATED"/>
    <property type="match status" value="1"/>
</dbReference>
<sequence length="736" mass="81137">MAELAAASITNDNDGDARSSMKFTRCRTGCLRCRKRRRKCDERKPRCQNCIDKNFDCNYGMQVTFLPKNSITVTADELQSPAIDRSANYHKIQFVNEDPLSIDDLAGLSAETQPSSPTSTISSTPLLVSPSRKGIVSTEESRRRHSASVSIAERERENHHNSIPRLHDTNHTHYEPHSRTALAPWELDNHNHHHISAPDPTPPGPLEPPIRSNTFSAKDEFAVRGLLALGTQSGPGPDNDSIPGPVSTIPDPATNAGMGTTAADSTVGIGPRTPLAADIPNRTIDGGGGGTSFINGILGVSTPAAMHSSVLNFDIGNGTPNPNLYSNSNTTPDPAGPGSEIWKMKLLQHYRYNVAPWLDILDLTHKFGITALQIAVNSSSKRLLPALMGLSEACLRTQRGRVYSHTYGLQAVHFDDSASGAYSEPPSGDLDLDVHENSTESVLLRVFEELRGLVSDFARAWARSGDGYDYGYNEYRPLQSMVHRAYGMDMDAAVYWMFLRIDIGKSLANNTPLRMPLPSLPIPSLALLCRTESTPERVGHYAQVLLWLCGKALLTYHQESSTHQVPGADSWLQLFEELNQWHYLRPQEFQPMVELSNDGGAEDHALGPGSEFPMLLFTNGAGALCSQLYHTAMLFMIECKPRTAALLNQSHPQYSPVLSPIWHAQRVCGIALNNDRRECWDPCLLASFLVAARHMTHESQQVEIVHGFDRIQALTGWGVGEYLTQLREEWSYLDGC</sequence>
<feature type="region of interest" description="Disordered" evidence="5">
    <location>
        <begin position="109"/>
        <end position="171"/>
    </location>
</feature>
<evidence type="ECO:0000256" key="2">
    <source>
        <dbReference type="ARBA" id="ARBA00023125"/>
    </source>
</evidence>
<dbReference type="GO" id="GO:0005634">
    <property type="term" value="C:nucleus"/>
    <property type="evidence" value="ECO:0007669"/>
    <property type="project" value="TreeGrafter"/>
</dbReference>
<evidence type="ECO:0000313" key="7">
    <source>
        <dbReference type="EMBL" id="BCS22366.1"/>
    </source>
</evidence>
<keyword evidence="4" id="KW-0539">Nucleus</keyword>
<gene>
    <name evidence="7" type="ORF">APUU_30591A</name>
</gene>
<feature type="domain" description="Zn(2)-C6 fungal-type" evidence="6">
    <location>
        <begin position="29"/>
        <end position="59"/>
    </location>
</feature>
<protein>
    <recommendedName>
        <fullName evidence="6">Zn(2)-C6 fungal-type domain-containing protein</fullName>
    </recommendedName>
</protein>
<feature type="compositionally biased region" description="Low complexity" evidence="5">
    <location>
        <begin position="112"/>
        <end position="131"/>
    </location>
</feature>
<evidence type="ECO:0000256" key="3">
    <source>
        <dbReference type="ARBA" id="ARBA00023163"/>
    </source>
</evidence>
<evidence type="ECO:0000256" key="4">
    <source>
        <dbReference type="ARBA" id="ARBA00023242"/>
    </source>
</evidence>
<dbReference type="PROSITE" id="PS50048">
    <property type="entry name" value="ZN2_CY6_FUNGAL_2"/>
    <property type="match status" value="1"/>
</dbReference>
<evidence type="ECO:0000259" key="6">
    <source>
        <dbReference type="PROSITE" id="PS50048"/>
    </source>
</evidence>
<keyword evidence="2" id="KW-0238">DNA-binding</keyword>
<dbReference type="RefSeq" id="XP_041554560.1">
    <property type="nucleotide sequence ID" value="XM_041701701.1"/>
</dbReference>
<dbReference type="GO" id="GO:0000976">
    <property type="term" value="F:transcription cis-regulatory region binding"/>
    <property type="evidence" value="ECO:0007669"/>
    <property type="project" value="TreeGrafter"/>
</dbReference>
<reference evidence="7" key="1">
    <citation type="submission" date="2021-01" db="EMBL/GenBank/DDBJ databases">
        <authorList>
            <consortium name="Aspergillus puulaauensis MK2 genome sequencing consortium"/>
            <person name="Kazuki M."/>
            <person name="Futagami T."/>
        </authorList>
    </citation>
    <scope>NUCLEOTIDE SEQUENCE</scope>
    <source>
        <strain evidence="7">MK2</strain>
    </source>
</reference>
<dbReference type="Proteomes" id="UP000654913">
    <property type="component" value="Chromosome 3"/>
</dbReference>
<dbReference type="GO" id="GO:0000981">
    <property type="term" value="F:DNA-binding transcription factor activity, RNA polymerase II-specific"/>
    <property type="evidence" value="ECO:0007669"/>
    <property type="project" value="InterPro"/>
</dbReference>
<dbReference type="Gene3D" id="4.10.240.10">
    <property type="entry name" value="Zn(2)-C6 fungal-type DNA-binding domain"/>
    <property type="match status" value="1"/>
</dbReference>
<keyword evidence="8" id="KW-1185">Reference proteome</keyword>
<accession>A0A7R7XIY8</accession>
<dbReference type="InterPro" id="IPR036864">
    <property type="entry name" value="Zn2-C6_fun-type_DNA-bd_sf"/>
</dbReference>
<dbReference type="GO" id="GO:0045944">
    <property type="term" value="P:positive regulation of transcription by RNA polymerase II"/>
    <property type="evidence" value="ECO:0007669"/>
    <property type="project" value="TreeGrafter"/>
</dbReference>
<dbReference type="Pfam" id="PF00172">
    <property type="entry name" value="Zn_clus"/>
    <property type="match status" value="1"/>
</dbReference>
<keyword evidence="1" id="KW-0805">Transcription regulation</keyword>
<reference evidence="7" key="2">
    <citation type="submission" date="2021-02" db="EMBL/GenBank/DDBJ databases">
        <title>Aspergillus puulaauensis MK2 genome sequence.</title>
        <authorList>
            <person name="Futagami T."/>
            <person name="Mori K."/>
            <person name="Kadooka C."/>
            <person name="Tanaka T."/>
        </authorList>
    </citation>
    <scope>NUCLEOTIDE SEQUENCE</scope>
    <source>
        <strain evidence="7">MK2</strain>
    </source>
</reference>
<name>A0A7R7XIY8_9EURO</name>
<evidence type="ECO:0000256" key="1">
    <source>
        <dbReference type="ARBA" id="ARBA00023015"/>
    </source>
</evidence>
<dbReference type="PROSITE" id="PS00463">
    <property type="entry name" value="ZN2_CY6_FUNGAL_1"/>
    <property type="match status" value="1"/>
</dbReference>
<keyword evidence="3" id="KW-0804">Transcription</keyword>